<dbReference type="RefSeq" id="WP_091392158.1">
    <property type="nucleotide sequence ID" value="NZ_FNQY01000001.1"/>
</dbReference>
<protein>
    <recommendedName>
        <fullName evidence="1">Pyridoxamine 5'-phosphate oxidase N-terminal domain-containing protein</fullName>
    </recommendedName>
</protein>
<dbReference type="AlphaFoldDB" id="A0A1H3VHY1"/>
<evidence type="ECO:0000259" key="1">
    <source>
        <dbReference type="Pfam" id="PF01243"/>
    </source>
</evidence>
<dbReference type="OrthoDB" id="663512at2"/>
<dbReference type="Proteomes" id="UP000199041">
    <property type="component" value="Unassembled WGS sequence"/>
</dbReference>
<proteinExistence type="predicted"/>
<gene>
    <name evidence="2" type="ORF">SAMN05192529_101149</name>
</gene>
<dbReference type="InterPro" id="IPR012349">
    <property type="entry name" value="Split_barrel_FMN-bd"/>
</dbReference>
<dbReference type="Gene3D" id="2.30.110.10">
    <property type="entry name" value="Electron Transport, Fmn-binding Protein, Chain A"/>
    <property type="match status" value="1"/>
</dbReference>
<dbReference type="InterPro" id="IPR011576">
    <property type="entry name" value="Pyridox_Oxase_N"/>
</dbReference>
<accession>A0A1H3VHY1</accession>
<dbReference type="Pfam" id="PF01243">
    <property type="entry name" value="PNPOx_N"/>
    <property type="match status" value="1"/>
</dbReference>
<organism evidence="2 3">
    <name type="scientific">Arachidicoccus rhizosphaerae</name>
    <dbReference type="NCBI Taxonomy" id="551991"/>
    <lineage>
        <taxon>Bacteria</taxon>
        <taxon>Pseudomonadati</taxon>
        <taxon>Bacteroidota</taxon>
        <taxon>Chitinophagia</taxon>
        <taxon>Chitinophagales</taxon>
        <taxon>Chitinophagaceae</taxon>
        <taxon>Arachidicoccus</taxon>
    </lineage>
</organism>
<name>A0A1H3VHY1_9BACT</name>
<evidence type="ECO:0000313" key="2">
    <source>
        <dbReference type="EMBL" id="SDZ74387.1"/>
    </source>
</evidence>
<sequence>MEPKILDFIKTQHIASMSCLDDQGLPYSFNCMYVYQETENFLYFKSGAGTQHARLLKKNPIVSGTILPDKLNLLIVKGVQFWGHLIQESELIKGEGFKYYHKQLPMAFVRPGDIFVIALDTIKMMDASHGIIKKYSWSRAAAASLTEDKV</sequence>
<feature type="domain" description="Pyridoxamine 5'-phosphate oxidase N-terminal" evidence="1">
    <location>
        <begin position="1"/>
        <end position="85"/>
    </location>
</feature>
<evidence type="ECO:0000313" key="3">
    <source>
        <dbReference type="Proteomes" id="UP000199041"/>
    </source>
</evidence>
<dbReference type="EMBL" id="FNQY01000001">
    <property type="protein sequence ID" value="SDZ74387.1"/>
    <property type="molecule type" value="Genomic_DNA"/>
</dbReference>
<dbReference type="SUPFAM" id="SSF50475">
    <property type="entry name" value="FMN-binding split barrel"/>
    <property type="match status" value="1"/>
</dbReference>
<reference evidence="2 3" key="1">
    <citation type="submission" date="2016-10" db="EMBL/GenBank/DDBJ databases">
        <authorList>
            <person name="de Groot N.N."/>
        </authorList>
    </citation>
    <scope>NUCLEOTIDE SEQUENCE [LARGE SCALE GENOMIC DNA]</scope>
    <source>
        <strain evidence="2 3">Vu-144</strain>
    </source>
</reference>
<keyword evidence="3" id="KW-1185">Reference proteome</keyword>
<dbReference type="STRING" id="551991.SAMN05192529_101149"/>